<dbReference type="Pfam" id="PF00582">
    <property type="entry name" value="Usp"/>
    <property type="match status" value="2"/>
</dbReference>
<dbReference type="InterPro" id="IPR006016">
    <property type="entry name" value="UspA"/>
</dbReference>
<dbReference type="SUPFAM" id="SSF52402">
    <property type="entry name" value="Adenine nucleotide alpha hydrolases-like"/>
    <property type="match status" value="2"/>
</dbReference>
<name>A0ABR4WI96_9GAMM</name>
<dbReference type="Gene3D" id="3.40.50.12370">
    <property type="match status" value="1"/>
</dbReference>
<proteinExistence type="inferred from homology"/>
<gene>
    <name evidence="6" type="ORF">T9A_00249</name>
</gene>
<dbReference type="PRINTS" id="PR01438">
    <property type="entry name" value="UNVRSLSTRESS"/>
</dbReference>
<dbReference type="PANTHER" id="PTHR47892:SF1">
    <property type="entry name" value="UNIVERSAL STRESS PROTEIN E"/>
    <property type="match status" value="1"/>
</dbReference>
<accession>A0ABR4WI96</accession>
<comment type="similarity">
    <text evidence="2">Belongs to the universal stress protein A family.</text>
</comment>
<comment type="subcellular location">
    <subcellularLocation>
        <location evidence="1">Cytoplasm</location>
    </subcellularLocation>
</comment>
<evidence type="ECO:0000259" key="5">
    <source>
        <dbReference type="Pfam" id="PF00582"/>
    </source>
</evidence>
<evidence type="ECO:0000313" key="6">
    <source>
        <dbReference type="EMBL" id="KGD62929.1"/>
    </source>
</evidence>
<dbReference type="Proteomes" id="UP000029443">
    <property type="component" value="Unassembled WGS sequence"/>
</dbReference>
<organism evidence="6 7">
    <name type="scientific">Alcanivorax jadensis T9</name>
    <dbReference type="NCBI Taxonomy" id="1177181"/>
    <lineage>
        <taxon>Bacteria</taxon>
        <taxon>Pseudomonadati</taxon>
        <taxon>Pseudomonadota</taxon>
        <taxon>Gammaproteobacteria</taxon>
        <taxon>Oceanospirillales</taxon>
        <taxon>Alcanivoracaceae</taxon>
        <taxon>Alcanivorax</taxon>
    </lineage>
</organism>
<evidence type="ECO:0000256" key="4">
    <source>
        <dbReference type="ARBA" id="ARBA00037131"/>
    </source>
</evidence>
<keyword evidence="3" id="KW-0963">Cytoplasm</keyword>
<evidence type="ECO:0000256" key="2">
    <source>
        <dbReference type="ARBA" id="ARBA00008791"/>
    </source>
</evidence>
<feature type="domain" description="UspA" evidence="5">
    <location>
        <begin position="169"/>
        <end position="295"/>
    </location>
</feature>
<dbReference type="PANTHER" id="PTHR47892">
    <property type="entry name" value="UNIVERSAL STRESS PROTEIN E"/>
    <property type="match status" value="1"/>
</dbReference>
<dbReference type="RefSeq" id="WP_035244420.1">
    <property type="nucleotide sequence ID" value="NZ_ARXU01000001.1"/>
</dbReference>
<evidence type="ECO:0000256" key="3">
    <source>
        <dbReference type="ARBA" id="ARBA00022490"/>
    </source>
</evidence>
<protein>
    <submittedName>
        <fullName evidence="6">Universal stress protein</fullName>
    </submittedName>
</protein>
<evidence type="ECO:0000256" key="1">
    <source>
        <dbReference type="ARBA" id="ARBA00004496"/>
    </source>
</evidence>
<dbReference type="EMBL" id="ARXU01000001">
    <property type="protein sequence ID" value="KGD62929.1"/>
    <property type="molecule type" value="Genomic_DNA"/>
</dbReference>
<comment type="caution">
    <text evidence="6">The sequence shown here is derived from an EMBL/GenBank/DDBJ whole genome shotgun (WGS) entry which is preliminary data.</text>
</comment>
<feature type="domain" description="UspA" evidence="5">
    <location>
        <begin position="5"/>
        <end position="140"/>
    </location>
</feature>
<sequence>MTAPVLAILDSDLKAPQPALYKARQVADSTKAPLHVLVNAYSSAMVRAVGVDHERQDAARAQIHKAWQNRISELTDRERCQLSILWHKDSMAALRESILDLQPAMVVVHTSEESGLRRHLFTPRDWQLIRKAPCPVLCVHGRQWPHAPRVLAALDPGTEEQPQDALAVNVLGAANHFAGNLGGTLRATHVLDEMDDSLILLVGEAIPDYSGGMEKVRQFYRDRFQAFGAAHGLGPDQMTVLTGPVAPTLAKYCDEHDMDVLVVGTVHRNLPERLLLGATAESVITRASTDVLVIKPQGFQSPWQA</sequence>
<dbReference type="InterPro" id="IPR006015">
    <property type="entry name" value="Universal_stress_UspA"/>
</dbReference>
<keyword evidence="7" id="KW-1185">Reference proteome</keyword>
<reference evidence="6 7" key="1">
    <citation type="submission" date="2012-09" db="EMBL/GenBank/DDBJ databases">
        <title>Genome Sequence of alkane-degrading Bacterium Alcanivorax jadensis T9.</title>
        <authorList>
            <person name="Lai Q."/>
            <person name="Shao Z."/>
        </authorList>
    </citation>
    <scope>NUCLEOTIDE SEQUENCE [LARGE SCALE GENOMIC DNA]</scope>
    <source>
        <strain evidence="6 7">T9</strain>
    </source>
</reference>
<evidence type="ECO:0000313" key="7">
    <source>
        <dbReference type="Proteomes" id="UP000029443"/>
    </source>
</evidence>
<comment type="function">
    <text evidence="4">Required for resistance to DNA-damaging agents.</text>
</comment>